<reference evidence="3" key="1">
    <citation type="submission" date="2018-12" db="EMBL/GenBank/DDBJ databases">
        <title>Tengunoibacter tsumagoiensis gen. nov., sp. nov., Dictyobacter kobayashii sp. nov., D. alpinus sp. nov., and D. joshuensis sp. nov. and description of Dictyobacteraceae fam. nov. within the order Ktedonobacterales isolated from Tengu-no-mugimeshi.</title>
        <authorList>
            <person name="Wang C.M."/>
            <person name="Zheng Y."/>
            <person name="Sakai Y."/>
            <person name="Toyoda A."/>
            <person name="Minakuchi Y."/>
            <person name="Abe K."/>
            <person name="Yokota A."/>
            <person name="Yabe S."/>
        </authorList>
    </citation>
    <scope>NUCLEOTIDE SEQUENCE [LARGE SCALE GENOMIC DNA]</scope>
    <source>
        <strain evidence="3">Uno16</strain>
    </source>
</reference>
<keyword evidence="3" id="KW-1185">Reference proteome</keyword>
<dbReference type="AlphaFoldDB" id="A0A402BJD1"/>
<dbReference type="EMBL" id="BIFT01000002">
    <property type="protein sequence ID" value="GCE31452.1"/>
    <property type="molecule type" value="Genomic_DNA"/>
</dbReference>
<gene>
    <name evidence="2" type="ORF">KDA_69360</name>
</gene>
<evidence type="ECO:0000313" key="3">
    <source>
        <dbReference type="Proteomes" id="UP000287171"/>
    </source>
</evidence>
<comment type="caution">
    <text evidence="2">The sequence shown here is derived from an EMBL/GenBank/DDBJ whole genome shotgun (WGS) entry which is preliminary data.</text>
</comment>
<keyword evidence="1" id="KW-0812">Transmembrane</keyword>
<evidence type="ECO:0000256" key="1">
    <source>
        <dbReference type="SAM" id="Phobius"/>
    </source>
</evidence>
<keyword evidence="1" id="KW-1133">Transmembrane helix</keyword>
<dbReference type="RefSeq" id="WP_126631418.1">
    <property type="nucleotide sequence ID" value="NZ_BIFT01000002.1"/>
</dbReference>
<name>A0A402BJD1_9CHLR</name>
<protein>
    <submittedName>
        <fullName evidence="2">Uncharacterized protein</fullName>
    </submittedName>
</protein>
<sequence>MLNIQNPWQRKILYWIWHALIASAILLLVLCQQSPIPIIGCAGDFALMMEKIEILLFILLLTSPLTHTLRQRLFPKNSPPRM</sequence>
<evidence type="ECO:0000313" key="2">
    <source>
        <dbReference type="EMBL" id="GCE31452.1"/>
    </source>
</evidence>
<accession>A0A402BJD1</accession>
<organism evidence="2 3">
    <name type="scientific">Dictyobacter alpinus</name>
    <dbReference type="NCBI Taxonomy" id="2014873"/>
    <lineage>
        <taxon>Bacteria</taxon>
        <taxon>Bacillati</taxon>
        <taxon>Chloroflexota</taxon>
        <taxon>Ktedonobacteria</taxon>
        <taxon>Ktedonobacterales</taxon>
        <taxon>Dictyobacteraceae</taxon>
        <taxon>Dictyobacter</taxon>
    </lineage>
</organism>
<feature type="transmembrane region" description="Helical" evidence="1">
    <location>
        <begin position="36"/>
        <end position="62"/>
    </location>
</feature>
<dbReference type="Proteomes" id="UP000287171">
    <property type="component" value="Unassembled WGS sequence"/>
</dbReference>
<keyword evidence="1" id="KW-0472">Membrane</keyword>
<proteinExistence type="predicted"/>
<feature type="transmembrane region" description="Helical" evidence="1">
    <location>
        <begin position="12"/>
        <end position="30"/>
    </location>
</feature>